<evidence type="ECO:0000313" key="2">
    <source>
        <dbReference type="EMBL" id="MFC5662006.1"/>
    </source>
</evidence>
<sequence length="216" mass="23238">MSNHALAERHRLAELLAAAGPDAPTLCAGWSTRDLAAHLVVRERRPDAAAGIRGGPLAGWTQRVQDSYAERPYEELIRLFRSGPPALSLFALPGADEAANTIEYYVHAEDVARAGDDPRPPRPVPAGRAEALWRRLSLPARLEAGRRSPVRLELCHPDGRSLAVGPAGPSTVRITGEPGELVLFAFGRGARTELEVDGPSDAVEALRHALPLPERP</sequence>
<evidence type="ECO:0000313" key="3">
    <source>
        <dbReference type="Proteomes" id="UP001595975"/>
    </source>
</evidence>
<dbReference type="InterPro" id="IPR034660">
    <property type="entry name" value="DinB/YfiT-like"/>
</dbReference>
<proteinExistence type="predicted"/>
<dbReference type="SUPFAM" id="SSF109854">
    <property type="entry name" value="DinB/YfiT-like putative metalloenzymes"/>
    <property type="match status" value="1"/>
</dbReference>
<dbReference type="NCBIfam" id="TIGR03085">
    <property type="entry name" value="TIGR03085 family metal-binding protein"/>
    <property type="match status" value="1"/>
</dbReference>
<dbReference type="InterPro" id="IPR017519">
    <property type="entry name" value="CHP03085"/>
</dbReference>
<dbReference type="InterPro" id="IPR017517">
    <property type="entry name" value="Maleyloyr_isom"/>
</dbReference>
<dbReference type="Pfam" id="PF11716">
    <property type="entry name" value="MDMPI_N"/>
    <property type="match status" value="1"/>
</dbReference>
<dbReference type="EMBL" id="JBHSOF010000002">
    <property type="protein sequence ID" value="MFC5662006.1"/>
    <property type="molecule type" value="Genomic_DNA"/>
</dbReference>
<dbReference type="InterPro" id="IPR024344">
    <property type="entry name" value="MDMPI_metal-binding"/>
</dbReference>
<dbReference type="RefSeq" id="WP_380223595.1">
    <property type="nucleotide sequence ID" value="NZ_JBHSOF010000002.1"/>
</dbReference>
<evidence type="ECO:0000259" key="1">
    <source>
        <dbReference type="Pfam" id="PF11716"/>
    </source>
</evidence>
<comment type="caution">
    <text evidence="2">The sequence shown here is derived from an EMBL/GenBank/DDBJ whole genome shotgun (WGS) entry which is preliminary data.</text>
</comment>
<dbReference type="NCBIfam" id="TIGR03083">
    <property type="entry name" value="maleylpyruvate isomerase family mycothiol-dependent enzyme"/>
    <property type="match status" value="1"/>
</dbReference>
<reference evidence="3" key="1">
    <citation type="journal article" date="2019" name="Int. J. Syst. Evol. Microbiol.">
        <title>The Global Catalogue of Microorganisms (GCM) 10K type strain sequencing project: providing services to taxonomists for standard genome sequencing and annotation.</title>
        <authorList>
            <consortium name="The Broad Institute Genomics Platform"/>
            <consortium name="The Broad Institute Genome Sequencing Center for Infectious Disease"/>
            <person name="Wu L."/>
            <person name="Ma J."/>
        </authorList>
    </citation>
    <scope>NUCLEOTIDE SEQUENCE [LARGE SCALE GENOMIC DNA]</scope>
    <source>
        <strain evidence="3">CGMCC 4.1437</strain>
    </source>
</reference>
<gene>
    <name evidence="2" type="ORF">ACFP3U_03310</name>
</gene>
<dbReference type="Proteomes" id="UP001595975">
    <property type="component" value="Unassembled WGS sequence"/>
</dbReference>
<feature type="domain" description="Mycothiol-dependent maleylpyruvate isomerase metal-binding" evidence="1">
    <location>
        <begin position="8"/>
        <end position="87"/>
    </location>
</feature>
<name>A0ABW0WYT7_9ACTN</name>
<keyword evidence="3" id="KW-1185">Reference proteome</keyword>
<accession>A0ABW0WYT7</accession>
<organism evidence="2 3">
    <name type="scientific">Kitasatospora misakiensis</name>
    <dbReference type="NCBI Taxonomy" id="67330"/>
    <lineage>
        <taxon>Bacteria</taxon>
        <taxon>Bacillati</taxon>
        <taxon>Actinomycetota</taxon>
        <taxon>Actinomycetes</taxon>
        <taxon>Kitasatosporales</taxon>
        <taxon>Streptomycetaceae</taxon>
        <taxon>Kitasatospora</taxon>
    </lineage>
</organism>
<protein>
    <submittedName>
        <fullName evidence="2">TIGR03085 family metal-binding protein</fullName>
    </submittedName>
</protein>